<evidence type="ECO:0000256" key="5">
    <source>
        <dbReference type="ARBA" id="ARBA00022741"/>
    </source>
</evidence>
<evidence type="ECO:0000256" key="8">
    <source>
        <dbReference type="ARBA" id="ARBA00023136"/>
    </source>
</evidence>
<feature type="signal peptide" evidence="11">
    <location>
        <begin position="1"/>
        <end position="23"/>
    </location>
</feature>
<dbReference type="EMBL" id="CM001217">
    <property type="protein sequence ID" value="KEH40083.1"/>
    <property type="molecule type" value="Genomic_DNA"/>
</dbReference>
<dbReference type="InterPro" id="IPR056563">
    <property type="entry name" value="LysM3_LYK4_5"/>
</dbReference>
<organism evidence="14 17">
    <name type="scientific">Medicago truncatula</name>
    <name type="common">Barrel medic</name>
    <name type="synonym">Medicago tribuloides</name>
    <dbReference type="NCBI Taxonomy" id="3880"/>
    <lineage>
        <taxon>Eukaryota</taxon>
        <taxon>Viridiplantae</taxon>
        <taxon>Streptophyta</taxon>
        <taxon>Embryophyta</taxon>
        <taxon>Tracheophyta</taxon>
        <taxon>Spermatophyta</taxon>
        <taxon>Magnoliopsida</taxon>
        <taxon>eudicotyledons</taxon>
        <taxon>Gunneridae</taxon>
        <taxon>Pentapetalae</taxon>
        <taxon>rosids</taxon>
        <taxon>fabids</taxon>
        <taxon>Fabales</taxon>
        <taxon>Fabaceae</taxon>
        <taxon>Papilionoideae</taxon>
        <taxon>50 kb inversion clade</taxon>
        <taxon>NPAAA clade</taxon>
        <taxon>Hologalegina</taxon>
        <taxon>IRL clade</taxon>
        <taxon>Trifolieae</taxon>
        <taxon>Medicago</taxon>
    </lineage>
</organism>
<evidence type="ECO:0000259" key="12">
    <source>
        <dbReference type="PROSITE" id="PS50011"/>
    </source>
</evidence>
<evidence type="ECO:0000256" key="4">
    <source>
        <dbReference type="ARBA" id="ARBA00022729"/>
    </source>
</evidence>
<keyword evidence="7 10" id="KW-1133">Transmembrane helix</keyword>
<evidence type="ECO:0000256" key="1">
    <source>
        <dbReference type="ARBA" id="ARBA00004162"/>
    </source>
</evidence>
<evidence type="ECO:0000256" key="10">
    <source>
        <dbReference type="SAM" id="Phobius"/>
    </source>
</evidence>
<dbReference type="SUPFAM" id="SSF56112">
    <property type="entry name" value="Protein kinase-like (PK-like)"/>
    <property type="match status" value="1"/>
</dbReference>
<evidence type="ECO:0000313" key="14">
    <source>
        <dbReference type="EMBL" id="KEH40083.1"/>
    </source>
</evidence>
<evidence type="ECO:0000256" key="7">
    <source>
        <dbReference type="ARBA" id="ARBA00022989"/>
    </source>
</evidence>
<dbReference type="GO" id="GO:0005886">
    <property type="term" value="C:plasma membrane"/>
    <property type="evidence" value="ECO:0007669"/>
    <property type="project" value="UniProtKB-SubCell"/>
</dbReference>
<keyword evidence="4 11" id="KW-0732">Signal</keyword>
<dbReference type="KEGG" id="mtr:25482092"/>
<dbReference type="Gramene" id="rna860">
    <property type="protein sequence ID" value="RHN77412.1"/>
    <property type="gene ID" value="gene860"/>
</dbReference>
<dbReference type="GO" id="GO:0004672">
    <property type="term" value="F:protein kinase activity"/>
    <property type="evidence" value="ECO:0007669"/>
    <property type="project" value="InterPro"/>
</dbReference>
<dbReference type="InterPro" id="IPR052611">
    <property type="entry name" value="Plant_RLK_LysM"/>
</dbReference>
<evidence type="ECO:0000256" key="2">
    <source>
        <dbReference type="ARBA" id="ARBA00022475"/>
    </source>
</evidence>
<keyword evidence="14" id="KW-0418">Kinase</keyword>
<dbReference type="EnsemblPlants" id="KEH40083">
    <property type="protein sequence ID" value="KEH40083"/>
    <property type="gene ID" value="MTR_1g021845"/>
</dbReference>
<gene>
    <name evidence="16" type="primary">25482092</name>
    <name evidence="14" type="ordered locus">MTR_1g021845</name>
    <name evidence="15" type="ORF">MtrunA17_Chr1g0154511</name>
</gene>
<keyword evidence="9" id="KW-1015">Disulfide bond</keyword>
<feature type="transmembrane region" description="Helical" evidence="10">
    <location>
        <begin position="268"/>
        <end position="294"/>
    </location>
</feature>
<keyword evidence="15" id="KW-0808">Transferase</keyword>
<dbReference type="GO" id="GO:0051707">
    <property type="term" value="P:response to other organism"/>
    <property type="evidence" value="ECO:0007669"/>
    <property type="project" value="UniProtKB-ARBA"/>
</dbReference>
<name>A0A072VF56_MEDTR</name>
<dbReference type="OrthoDB" id="4062651at2759"/>
<dbReference type="Gene3D" id="3.30.200.20">
    <property type="entry name" value="Phosphorylase Kinase, domain 1"/>
    <property type="match status" value="1"/>
</dbReference>
<dbReference type="Pfam" id="PF23473">
    <property type="entry name" value="LysM3_LYK4_5"/>
    <property type="match status" value="1"/>
</dbReference>
<feature type="domain" description="Protein kinase" evidence="12">
    <location>
        <begin position="345"/>
        <end position="611"/>
    </location>
</feature>
<dbReference type="FunFam" id="1.10.510.10:FF:000468">
    <property type="entry name" value="PTI1-like tyrosine-protein kinase 3"/>
    <property type="match status" value="1"/>
</dbReference>
<keyword evidence="5" id="KW-0547">Nucleotide-binding</keyword>
<dbReference type="PANTHER" id="PTHR45927:SF7">
    <property type="entry name" value="LYSM-DOMAIN RECEPTOR-LIKE KINASE"/>
    <property type="match status" value="1"/>
</dbReference>
<dbReference type="InterPro" id="IPR018392">
    <property type="entry name" value="LysM"/>
</dbReference>
<evidence type="ECO:0000256" key="11">
    <source>
        <dbReference type="SAM" id="SignalP"/>
    </source>
</evidence>
<dbReference type="AlphaFoldDB" id="A0A072VF56"/>
<dbReference type="EMBL" id="PSQE01000001">
    <property type="protein sequence ID" value="RHN77412.1"/>
    <property type="molecule type" value="Genomic_DNA"/>
</dbReference>
<evidence type="ECO:0000256" key="6">
    <source>
        <dbReference type="ARBA" id="ARBA00022840"/>
    </source>
</evidence>
<dbReference type="PROSITE" id="PS50011">
    <property type="entry name" value="PROTEIN_KINASE_DOM"/>
    <property type="match status" value="1"/>
</dbReference>
<keyword evidence="2" id="KW-1003">Cell membrane</keyword>
<evidence type="ECO:0000256" key="3">
    <source>
        <dbReference type="ARBA" id="ARBA00022692"/>
    </source>
</evidence>
<keyword evidence="6" id="KW-0067">ATP-binding</keyword>
<evidence type="ECO:0000259" key="13">
    <source>
        <dbReference type="PROSITE" id="PS51782"/>
    </source>
</evidence>
<reference evidence="14 17" key="1">
    <citation type="journal article" date="2011" name="Nature">
        <title>The Medicago genome provides insight into the evolution of rhizobial symbioses.</title>
        <authorList>
            <person name="Young N.D."/>
            <person name="Debelle F."/>
            <person name="Oldroyd G.E."/>
            <person name="Geurts R."/>
            <person name="Cannon S.B."/>
            <person name="Udvardi M.K."/>
            <person name="Benedito V.A."/>
            <person name="Mayer K.F."/>
            <person name="Gouzy J."/>
            <person name="Schoof H."/>
            <person name="Van de Peer Y."/>
            <person name="Proost S."/>
            <person name="Cook D.R."/>
            <person name="Meyers B.C."/>
            <person name="Spannagl M."/>
            <person name="Cheung F."/>
            <person name="De Mita S."/>
            <person name="Krishnakumar V."/>
            <person name="Gundlach H."/>
            <person name="Zhou S."/>
            <person name="Mudge J."/>
            <person name="Bharti A.K."/>
            <person name="Murray J.D."/>
            <person name="Naoumkina M.A."/>
            <person name="Rosen B."/>
            <person name="Silverstein K.A."/>
            <person name="Tang H."/>
            <person name="Rombauts S."/>
            <person name="Zhao P.X."/>
            <person name="Zhou P."/>
            <person name="Barbe V."/>
            <person name="Bardou P."/>
            <person name="Bechner M."/>
            <person name="Bellec A."/>
            <person name="Berger A."/>
            <person name="Berges H."/>
            <person name="Bidwell S."/>
            <person name="Bisseling T."/>
            <person name="Choisne N."/>
            <person name="Couloux A."/>
            <person name="Denny R."/>
            <person name="Deshpande S."/>
            <person name="Dai X."/>
            <person name="Doyle J.J."/>
            <person name="Dudez A.M."/>
            <person name="Farmer A.D."/>
            <person name="Fouteau S."/>
            <person name="Franken C."/>
            <person name="Gibelin C."/>
            <person name="Gish J."/>
            <person name="Goldstein S."/>
            <person name="Gonzalez A.J."/>
            <person name="Green P.J."/>
            <person name="Hallab A."/>
            <person name="Hartog M."/>
            <person name="Hua A."/>
            <person name="Humphray S.J."/>
            <person name="Jeong D.H."/>
            <person name="Jing Y."/>
            <person name="Jocker A."/>
            <person name="Kenton S.M."/>
            <person name="Kim D.J."/>
            <person name="Klee K."/>
            <person name="Lai H."/>
            <person name="Lang C."/>
            <person name="Lin S."/>
            <person name="Macmil S.L."/>
            <person name="Magdelenat G."/>
            <person name="Matthews L."/>
            <person name="McCorrison J."/>
            <person name="Monaghan E.L."/>
            <person name="Mun J.H."/>
            <person name="Najar F.Z."/>
            <person name="Nicholson C."/>
            <person name="Noirot C."/>
            <person name="O'Bleness M."/>
            <person name="Paule C.R."/>
            <person name="Poulain J."/>
            <person name="Prion F."/>
            <person name="Qin B."/>
            <person name="Qu C."/>
            <person name="Retzel E.F."/>
            <person name="Riddle C."/>
            <person name="Sallet E."/>
            <person name="Samain S."/>
            <person name="Samson N."/>
            <person name="Sanders I."/>
            <person name="Saurat O."/>
            <person name="Scarpelli C."/>
            <person name="Schiex T."/>
            <person name="Segurens B."/>
            <person name="Severin A.J."/>
            <person name="Sherrier D.J."/>
            <person name="Shi R."/>
            <person name="Sims S."/>
            <person name="Singer S.R."/>
            <person name="Sinharoy S."/>
            <person name="Sterck L."/>
            <person name="Viollet A."/>
            <person name="Wang B.B."/>
            <person name="Wang K."/>
            <person name="Wang M."/>
            <person name="Wang X."/>
            <person name="Warfsmann J."/>
            <person name="Weissenbach J."/>
            <person name="White D.D."/>
            <person name="White J.D."/>
            <person name="Wiley G.B."/>
            <person name="Wincker P."/>
            <person name="Xing Y."/>
            <person name="Yang L."/>
            <person name="Yao Z."/>
            <person name="Ying F."/>
            <person name="Zhai J."/>
            <person name="Zhou L."/>
            <person name="Zuber A."/>
            <person name="Denarie J."/>
            <person name="Dixon R.A."/>
            <person name="May G.D."/>
            <person name="Schwartz D.C."/>
            <person name="Rogers J."/>
            <person name="Quetier F."/>
            <person name="Town C.D."/>
            <person name="Roe B.A."/>
        </authorList>
    </citation>
    <scope>NUCLEOTIDE SEQUENCE [LARGE SCALE GENOMIC DNA]</scope>
    <source>
        <strain evidence="14">A17</strain>
        <strain evidence="16 17">cv. Jemalong A17</strain>
    </source>
</reference>
<dbReference type="InterPro" id="IPR000719">
    <property type="entry name" value="Prot_kinase_dom"/>
</dbReference>
<dbReference type="Pfam" id="PF23446">
    <property type="entry name" value="LysM1_NFP_LYK"/>
    <property type="match status" value="1"/>
</dbReference>
<dbReference type="Gene3D" id="3.10.350.10">
    <property type="entry name" value="LysM domain"/>
    <property type="match status" value="1"/>
</dbReference>
<dbReference type="GO" id="GO:0005524">
    <property type="term" value="F:ATP binding"/>
    <property type="evidence" value="ECO:0007669"/>
    <property type="project" value="UniProtKB-KW"/>
</dbReference>
<dbReference type="Proteomes" id="UP000002051">
    <property type="component" value="Unassembled WGS sequence"/>
</dbReference>
<reference evidence="14 17" key="2">
    <citation type="journal article" date="2014" name="BMC Genomics">
        <title>An improved genome release (version Mt4.0) for the model legume Medicago truncatula.</title>
        <authorList>
            <person name="Tang H."/>
            <person name="Krishnakumar V."/>
            <person name="Bidwell S."/>
            <person name="Rosen B."/>
            <person name="Chan A."/>
            <person name="Zhou S."/>
            <person name="Gentzbittel L."/>
            <person name="Childs K.L."/>
            <person name="Yandell M."/>
            <person name="Gundlach H."/>
            <person name="Mayer K.F."/>
            <person name="Schwartz D.C."/>
            <person name="Town C.D."/>
        </authorList>
    </citation>
    <scope>GENOME REANNOTATION</scope>
    <source>
        <strain evidence="14">A17</strain>
        <strain evidence="16 17">cv. Jemalong A17</strain>
    </source>
</reference>
<dbReference type="PROSITE" id="PS51782">
    <property type="entry name" value="LYSM"/>
    <property type="match status" value="1"/>
</dbReference>
<evidence type="ECO:0000256" key="9">
    <source>
        <dbReference type="ARBA" id="ARBA00023157"/>
    </source>
</evidence>
<feature type="chain" id="PRO_5014500620" evidence="11">
    <location>
        <begin position="24"/>
        <end position="634"/>
    </location>
</feature>
<dbReference type="Gene3D" id="1.10.510.10">
    <property type="entry name" value="Transferase(Phosphotransferase) domain 1"/>
    <property type="match status" value="1"/>
</dbReference>
<reference evidence="15" key="4">
    <citation type="journal article" date="2018" name="Nat. Plants">
        <title>Whole-genome landscape of Medicago truncatula symbiotic genes.</title>
        <authorList>
            <person name="Pecrix Y."/>
            <person name="Gamas P."/>
            <person name="Carrere S."/>
        </authorList>
    </citation>
    <scope>NUCLEOTIDE SEQUENCE</scope>
    <source>
        <tissue evidence="15">Leaves</tissue>
    </source>
</reference>
<dbReference type="Proteomes" id="UP000265566">
    <property type="component" value="Chromosome 1"/>
</dbReference>
<dbReference type="InterPro" id="IPR056561">
    <property type="entry name" value="NFP_LYK_LysM1"/>
</dbReference>
<dbReference type="InterPro" id="IPR036779">
    <property type="entry name" value="LysM_dom_sf"/>
</dbReference>
<dbReference type="HOGENOM" id="CLU_000288_99_1_1"/>
<sequence>MNQVVFNLILFTLSMLHSSKTKAQQNYSGNSILSCKNNDDAGPSSAFLYTCNGLNKSCMTYLTFKSVLPYNSVSTISSLISSNPNELARINGATLLTVFPSGKDVIVPVNCSCLTNDYYKAETKYILGPNPTYFIVANDTFQGLSTCDSLMRANPYGELDLLRGMELNVPLRCACPTYHQKTNGTKYLLTYSVTWGDNISNIATRFNIPVGNLIDANGFSTQTELLFPFTTVLIPLASEPVSLTTIVANDPPTPLGCSFKKCKSNTKVLLIALTTSLLVLCVFLFVLFLIRFLLRKRSARFVKRCLEVNNKNGVFSEEIREEIAIIEHLSKVYSFEEIKEATENFSSKNRIKDSLFRGIFNNGKEVLAVKRMRGDASKEVNLLKRINHFNLIKLQGYCENDACIYLVYEYMENGSLREWLCKDNSIEHQSWAKRIQIALDIANGLQYLHNFTEPCYVHKDINSENILLNKDLRAKIAKFAHAEESKRMITSGSPASHVVGFMGYLAPEYVEARIVSTKMDVYAFGVVLLELITGNDSITLQDGREVMLYEIIQNIIGQENEEEKVSLFIDPCLIESCRKACALQLVKLSLACLIQEPDSRPNIEEVVSSLLKIQANDMQQRISPSINKSLSLER</sequence>
<protein>
    <submittedName>
        <fullName evidence="14">LysM-domain receptor-like kinase</fullName>
    </submittedName>
</protein>
<dbReference type="SUPFAM" id="SSF54106">
    <property type="entry name" value="LysM domain"/>
    <property type="match status" value="1"/>
</dbReference>
<dbReference type="InterPro" id="IPR056562">
    <property type="entry name" value="LysM2_CERK1_LYK3_4_5"/>
</dbReference>
<proteinExistence type="predicted"/>
<keyword evidence="17" id="KW-1185">Reference proteome</keyword>
<keyword evidence="8 10" id="KW-0472">Membrane</keyword>
<evidence type="ECO:0000313" key="17">
    <source>
        <dbReference type="Proteomes" id="UP000002051"/>
    </source>
</evidence>
<keyword evidence="3 10" id="KW-0812">Transmembrane</keyword>
<evidence type="ECO:0000313" key="16">
    <source>
        <dbReference type="EnsemblPlants" id="KEH40083"/>
    </source>
</evidence>
<dbReference type="InterPro" id="IPR011009">
    <property type="entry name" value="Kinase-like_dom_sf"/>
</dbReference>
<comment type="subcellular location">
    <subcellularLocation>
        <location evidence="1">Cell membrane</location>
        <topology evidence="1">Single-pass membrane protein</topology>
    </subcellularLocation>
</comment>
<evidence type="ECO:0000313" key="15">
    <source>
        <dbReference type="EMBL" id="RHN77412.1"/>
    </source>
</evidence>
<keyword evidence="14" id="KW-0675">Receptor</keyword>
<dbReference type="InterPro" id="IPR001245">
    <property type="entry name" value="Ser-Thr/Tyr_kinase_cat_dom"/>
</dbReference>
<dbReference type="Pfam" id="PF23472">
    <property type="entry name" value="LysM2_CERK1_LYK3_4_5"/>
    <property type="match status" value="1"/>
</dbReference>
<dbReference type="PANTHER" id="PTHR45927">
    <property type="entry name" value="LYSM-DOMAIN RECEPTOR-LIKE KINASE-RELATED"/>
    <property type="match status" value="1"/>
</dbReference>
<accession>A0A072VF56</accession>
<reference evidence="16" key="3">
    <citation type="submission" date="2015-04" db="UniProtKB">
        <authorList>
            <consortium name="EnsemblPlants"/>
        </authorList>
    </citation>
    <scope>IDENTIFICATION</scope>
    <source>
        <strain evidence="16">cv. Jemalong A17</strain>
    </source>
</reference>
<dbReference type="Pfam" id="PF07714">
    <property type="entry name" value="PK_Tyr_Ser-Thr"/>
    <property type="match status" value="1"/>
</dbReference>
<feature type="domain" description="LysM" evidence="13">
    <location>
        <begin position="189"/>
        <end position="234"/>
    </location>
</feature>
<dbReference type="SMART" id="SM00257">
    <property type="entry name" value="LysM"/>
    <property type="match status" value="1"/>
</dbReference>